<evidence type="ECO:0000313" key="5">
    <source>
        <dbReference type="EMBL" id="ONM47090.1"/>
    </source>
</evidence>
<dbReference type="Pfam" id="PF00440">
    <property type="entry name" value="TetR_N"/>
    <property type="match status" value="2"/>
</dbReference>
<dbReference type="GO" id="GO:0003700">
    <property type="term" value="F:DNA-binding transcription factor activity"/>
    <property type="evidence" value="ECO:0007669"/>
    <property type="project" value="TreeGrafter"/>
</dbReference>
<sequence length="435" mass="47179">MSVDNRRSVRARDNGSLVKGDGDSDRREIRRRPKNRRAQIAAAAASAFGSLGYHGVSMEDIASGLGISSAALYRHYPSKYALFREELLRVGQAMTESVRTPGNADVDTVATDTTPEQRLRRVLDALITATVSNRASVTLVRWEARYLADEDRALLIDQQTEILAALGTELAQLRPELATDDRRVLVAAMLSVITSIADHHAALPAKTLTALLGSACWDLANAHLPAPGAAEPAPRVEIPDSFKHELLLHKAVDLFHARGYPNVSVEDIATAAGLSAASAVYRFYRSKSDLLAAAFRRAADRVSSAIGPAVSAAASPEAALTTLIAQFVAGSFAERALTFVYYTEFQHVPPEERTALRNIQRLSVEEWARLVREVRPDLSGAQARFLVHAAFALVVDLGRSFDNDPIASQPRVRLLMQTVLFGRPADDDTTAAPPT</sequence>
<dbReference type="InterPro" id="IPR001647">
    <property type="entry name" value="HTH_TetR"/>
</dbReference>
<dbReference type="SUPFAM" id="SSF46689">
    <property type="entry name" value="Homeodomain-like"/>
    <property type="match status" value="2"/>
</dbReference>
<evidence type="ECO:0000313" key="6">
    <source>
        <dbReference type="Proteomes" id="UP000188836"/>
    </source>
</evidence>
<keyword evidence="6" id="KW-1185">Reference proteome</keyword>
<dbReference type="InterPro" id="IPR050109">
    <property type="entry name" value="HTH-type_TetR-like_transc_reg"/>
</dbReference>
<dbReference type="PANTHER" id="PTHR30055">
    <property type="entry name" value="HTH-TYPE TRANSCRIPTIONAL REGULATOR RUTR"/>
    <property type="match status" value="1"/>
</dbReference>
<protein>
    <submittedName>
        <fullName evidence="5">TetR family transcriptional regulator</fullName>
    </submittedName>
</protein>
<dbReference type="AlphaFoldDB" id="A0A1W0BC48"/>
<feature type="DNA-binding region" description="H-T-H motif" evidence="2">
    <location>
        <begin position="57"/>
        <end position="76"/>
    </location>
</feature>
<accession>A0A1W0BC48</accession>
<feature type="domain" description="HTH tetR-type" evidence="4">
    <location>
        <begin position="34"/>
        <end position="94"/>
    </location>
</feature>
<dbReference type="InterPro" id="IPR009057">
    <property type="entry name" value="Homeodomain-like_sf"/>
</dbReference>
<organism evidence="5 6">
    <name type="scientific">Nocardia donostiensis</name>
    <dbReference type="NCBI Taxonomy" id="1538463"/>
    <lineage>
        <taxon>Bacteria</taxon>
        <taxon>Bacillati</taxon>
        <taxon>Actinomycetota</taxon>
        <taxon>Actinomycetes</taxon>
        <taxon>Mycobacteriales</taxon>
        <taxon>Nocardiaceae</taxon>
        <taxon>Nocardia</taxon>
    </lineage>
</organism>
<dbReference type="GO" id="GO:0000976">
    <property type="term" value="F:transcription cis-regulatory region binding"/>
    <property type="evidence" value="ECO:0007669"/>
    <property type="project" value="TreeGrafter"/>
</dbReference>
<feature type="compositionally biased region" description="Basic and acidic residues" evidence="3">
    <location>
        <begin position="1"/>
        <end position="13"/>
    </location>
</feature>
<name>A0A1W0BC48_9NOCA</name>
<feature type="region of interest" description="Disordered" evidence="3">
    <location>
        <begin position="1"/>
        <end position="36"/>
    </location>
</feature>
<dbReference type="RefSeq" id="WP_077119311.1">
    <property type="nucleotide sequence ID" value="NZ_LOKT01000006.1"/>
</dbReference>
<comment type="caution">
    <text evidence="5">The sequence shown here is derived from an EMBL/GenBank/DDBJ whole genome shotgun (WGS) entry which is preliminary data.</text>
</comment>
<evidence type="ECO:0000256" key="1">
    <source>
        <dbReference type="ARBA" id="ARBA00023125"/>
    </source>
</evidence>
<dbReference type="Proteomes" id="UP000188836">
    <property type="component" value="Unassembled WGS sequence"/>
</dbReference>
<proteinExistence type="predicted"/>
<evidence type="ECO:0000256" key="3">
    <source>
        <dbReference type="SAM" id="MobiDB-lite"/>
    </source>
</evidence>
<dbReference type="EMBL" id="MUMY01000017">
    <property type="protein sequence ID" value="ONM47090.1"/>
    <property type="molecule type" value="Genomic_DNA"/>
</dbReference>
<dbReference type="STRING" id="1538463.B0T36_11410"/>
<feature type="domain" description="HTH tetR-type" evidence="4">
    <location>
        <begin position="241"/>
        <end position="302"/>
    </location>
</feature>
<dbReference type="PRINTS" id="PR00455">
    <property type="entry name" value="HTHTETR"/>
</dbReference>
<reference evidence="5 6" key="1">
    <citation type="journal article" date="2016" name="Antonie Van Leeuwenhoek">
        <title>Nocardia donostiensis sp. nov., isolated from human respiratory specimens.</title>
        <authorList>
            <person name="Ercibengoa M."/>
            <person name="Bell M."/>
            <person name="Marimon J.M."/>
            <person name="Humrighouse B."/>
            <person name="Klenk H.P."/>
            <person name="Potter G."/>
            <person name="Perez-Trallero E."/>
        </authorList>
    </citation>
    <scope>NUCLEOTIDE SEQUENCE [LARGE SCALE GENOMIC DNA]</scope>
    <source>
        <strain evidence="5 6">X1655</strain>
    </source>
</reference>
<keyword evidence="1 2" id="KW-0238">DNA-binding</keyword>
<dbReference type="OrthoDB" id="4456617at2"/>
<dbReference type="PROSITE" id="PS50977">
    <property type="entry name" value="HTH_TETR_2"/>
    <property type="match status" value="2"/>
</dbReference>
<dbReference type="Gene3D" id="1.10.357.10">
    <property type="entry name" value="Tetracycline Repressor, domain 2"/>
    <property type="match status" value="2"/>
</dbReference>
<evidence type="ECO:0000256" key="2">
    <source>
        <dbReference type="PROSITE-ProRule" id="PRU00335"/>
    </source>
</evidence>
<dbReference type="Gene3D" id="1.10.10.60">
    <property type="entry name" value="Homeodomain-like"/>
    <property type="match status" value="2"/>
</dbReference>
<comment type="caution">
    <text evidence="2">Lacks conserved residue(s) required for the propagation of feature annotation.</text>
</comment>
<evidence type="ECO:0000259" key="4">
    <source>
        <dbReference type="PROSITE" id="PS50977"/>
    </source>
</evidence>
<dbReference type="PANTHER" id="PTHR30055:SF226">
    <property type="entry name" value="HTH-TYPE TRANSCRIPTIONAL REGULATOR PKSA"/>
    <property type="match status" value="1"/>
</dbReference>
<gene>
    <name evidence="5" type="ORF">B0T46_19085</name>
</gene>